<dbReference type="GO" id="GO:0003700">
    <property type="term" value="F:DNA-binding transcription factor activity"/>
    <property type="evidence" value="ECO:0007669"/>
    <property type="project" value="InterPro"/>
</dbReference>
<comment type="subcellular location">
    <subcellularLocation>
        <location evidence="1">Nucleus</location>
    </subcellularLocation>
</comment>
<evidence type="ECO:0000256" key="2">
    <source>
        <dbReference type="ARBA" id="ARBA00023015"/>
    </source>
</evidence>
<dbReference type="InterPro" id="IPR017887">
    <property type="entry name" value="TF_TCP_subgr"/>
</dbReference>
<dbReference type="PANTHER" id="PTHR31072:SF252">
    <property type="entry name" value="TRANSCRIPTION FACTOR TCP17"/>
    <property type="match status" value="1"/>
</dbReference>
<feature type="region of interest" description="Disordered" evidence="6">
    <location>
        <begin position="242"/>
        <end position="273"/>
    </location>
</feature>
<dbReference type="PROSITE" id="PS51369">
    <property type="entry name" value="TCP"/>
    <property type="match status" value="1"/>
</dbReference>
<gene>
    <name evidence="8" type="ORF">RND81_13G109500</name>
</gene>
<protein>
    <recommendedName>
        <fullName evidence="7">TCP domain-containing protein</fullName>
    </recommendedName>
</protein>
<feature type="compositionally biased region" description="Basic and acidic residues" evidence="6">
    <location>
        <begin position="1"/>
        <end position="18"/>
    </location>
</feature>
<feature type="compositionally biased region" description="Low complexity" evidence="6">
    <location>
        <begin position="248"/>
        <end position="273"/>
    </location>
</feature>
<feature type="region of interest" description="Disordered" evidence="6">
    <location>
        <begin position="1"/>
        <end position="37"/>
    </location>
</feature>
<dbReference type="Pfam" id="PF03634">
    <property type="entry name" value="TCP"/>
    <property type="match status" value="1"/>
</dbReference>
<dbReference type="EMBL" id="JBDFQZ010000013">
    <property type="protein sequence ID" value="KAK9669107.1"/>
    <property type="molecule type" value="Genomic_DNA"/>
</dbReference>
<dbReference type="EMBL" id="JBDFQZ010000013">
    <property type="protein sequence ID" value="KAK9669105.1"/>
    <property type="molecule type" value="Genomic_DNA"/>
</dbReference>
<dbReference type="GO" id="GO:0043565">
    <property type="term" value="F:sequence-specific DNA binding"/>
    <property type="evidence" value="ECO:0007669"/>
    <property type="project" value="TreeGrafter"/>
</dbReference>
<evidence type="ECO:0000256" key="5">
    <source>
        <dbReference type="ARBA" id="ARBA00023242"/>
    </source>
</evidence>
<dbReference type="InterPro" id="IPR005333">
    <property type="entry name" value="Transcription_factor_TCP"/>
</dbReference>
<accession>A0AAW1GZ86</accession>
<feature type="compositionally biased region" description="Basic and acidic residues" evidence="6">
    <location>
        <begin position="354"/>
        <end position="369"/>
    </location>
</feature>
<evidence type="ECO:0000256" key="1">
    <source>
        <dbReference type="ARBA" id="ARBA00004123"/>
    </source>
</evidence>
<dbReference type="EMBL" id="JBDFQZ010000013">
    <property type="protein sequence ID" value="KAK9669106.1"/>
    <property type="molecule type" value="Genomic_DNA"/>
</dbReference>
<name>A0AAW1GZ86_SAPOF</name>
<evidence type="ECO:0000256" key="3">
    <source>
        <dbReference type="ARBA" id="ARBA00023125"/>
    </source>
</evidence>
<evidence type="ECO:0000256" key="6">
    <source>
        <dbReference type="SAM" id="MobiDB-lite"/>
    </source>
</evidence>
<keyword evidence="4" id="KW-0804">Transcription</keyword>
<evidence type="ECO:0000313" key="9">
    <source>
        <dbReference type="Proteomes" id="UP001443914"/>
    </source>
</evidence>
<dbReference type="AlphaFoldDB" id="A0AAW1GZ86"/>
<evidence type="ECO:0000313" key="8">
    <source>
        <dbReference type="EMBL" id="KAK9669105.1"/>
    </source>
</evidence>
<evidence type="ECO:0000256" key="4">
    <source>
        <dbReference type="ARBA" id="ARBA00023163"/>
    </source>
</evidence>
<feature type="compositionally biased region" description="Polar residues" evidence="6">
    <location>
        <begin position="19"/>
        <end position="37"/>
    </location>
</feature>
<keyword evidence="5" id="KW-0539">Nucleus</keyword>
<proteinExistence type="predicted"/>
<feature type="region of interest" description="Disordered" evidence="6">
    <location>
        <begin position="343"/>
        <end position="379"/>
    </location>
</feature>
<dbReference type="PANTHER" id="PTHR31072">
    <property type="entry name" value="TRANSCRIPTION FACTOR TCP4-RELATED"/>
    <property type="match status" value="1"/>
</dbReference>
<reference evidence="8 9" key="1">
    <citation type="submission" date="2024-03" db="EMBL/GenBank/DDBJ databases">
        <title>WGS assembly of Saponaria officinalis var. Norfolk2.</title>
        <authorList>
            <person name="Jenkins J."/>
            <person name="Shu S."/>
            <person name="Grimwood J."/>
            <person name="Barry K."/>
            <person name="Goodstein D."/>
            <person name="Schmutz J."/>
            <person name="Leebens-Mack J."/>
            <person name="Osbourn A."/>
        </authorList>
    </citation>
    <scope>NUCLEOTIDE SEQUENCE [LARGE SCALE GENOMIC DNA]</scope>
    <source>
        <strain evidence="9">cv. Norfolk2</strain>
        <strain evidence="8">JIC</strain>
        <tissue evidence="8">Leaf</tissue>
    </source>
</reference>
<comment type="caution">
    <text evidence="8">The sequence shown here is derived from an EMBL/GenBank/DDBJ whole genome shotgun (WGS) entry which is preliminary data.</text>
</comment>
<feature type="domain" description="TCP" evidence="7">
    <location>
        <begin position="51"/>
        <end position="109"/>
    </location>
</feature>
<feature type="region of interest" description="Disordered" evidence="6">
    <location>
        <begin position="283"/>
        <end position="302"/>
    </location>
</feature>
<dbReference type="GO" id="GO:0005634">
    <property type="term" value="C:nucleus"/>
    <property type="evidence" value="ECO:0007669"/>
    <property type="project" value="UniProtKB-SubCell"/>
</dbReference>
<organism evidence="8 9">
    <name type="scientific">Saponaria officinalis</name>
    <name type="common">Common soapwort</name>
    <name type="synonym">Lychnis saponaria</name>
    <dbReference type="NCBI Taxonomy" id="3572"/>
    <lineage>
        <taxon>Eukaryota</taxon>
        <taxon>Viridiplantae</taxon>
        <taxon>Streptophyta</taxon>
        <taxon>Embryophyta</taxon>
        <taxon>Tracheophyta</taxon>
        <taxon>Spermatophyta</taxon>
        <taxon>Magnoliopsida</taxon>
        <taxon>eudicotyledons</taxon>
        <taxon>Gunneridae</taxon>
        <taxon>Pentapetalae</taxon>
        <taxon>Caryophyllales</taxon>
        <taxon>Caryophyllaceae</taxon>
        <taxon>Caryophylleae</taxon>
        <taxon>Saponaria</taxon>
    </lineage>
</organism>
<dbReference type="Proteomes" id="UP001443914">
    <property type="component" value="Unassembled WGS sequence"/>
</dbReference>
<sequence length="379" mass="42350">MMNLRDKEALYSTKEERGATNTSTMAPSSSRQWSSGLKNPRIVRVSRTFGGKDRHSKVCTVKGLRDRRIRLSVPTAIQLYDLQDRLGLGQPSKVIDWLLDTTKHDIDKLPPLPGIPGSFDPFQHGMHISQGYGTSQSSSNPFFDANLIPSRREGGININNQSVDINEDPSIVAKLKYWDSNDSIRSKQREIDDDQATIGEGNSGNNQVLAQNFFPIASNSNNHPMYNYYHWEPSNLSLTQFGHNHGLSSQNNAHQQGHSSNNSSSLPSPLALSSGSSQLFLSPSMASVSAQGPHHHHHASYMSNHPQLENDIRQFNRSPFSSNNPFTSLPLYTTSSGLGLKPFPLSMSHHPHLHQSDDDHPRHQHDKNDNVPWKDFPRN</sequence>
<evidence type="ECO:0000259" key="7">
    <source>
        <dbReference type="PROSITE" id="PS51369"/>
    </source>
</evidence>
<keyword evidence="2" id="KW-0805">Transcription regulation</keyword>
<keyword evidence="3" id="KW-0238">DNA-binding</keyword>
<keyword evidence="9" id="KW-1185">Reference proteome</keyword>